<accession>A0A822XK34</accession>
<evidence type="ECO:0000256" key="2">
    <source>
        <dbReference type="SAM" id="SignalP"/>
    </source>
</evidence>
<dbReference type="Proteomes" id="UP000607653">
    <property type="component" value="Unassembled WGS sequence"/>
</dbReference>
<reference evidence="3 4" key="1">
    <citation type="journal article" date="2020" name="Mol. Biol. Evol.">
        <title>Distinct Expression and Methylation Patterns for Genes with Different Fates following a Single Whole-Genome Duplication in Flowering Plants.</title>
        <authorList>
            <person name="Shi T."/>
            <person name="Rahmani R.S."/>
            <person name="Gugger P.F."/>
            <person name="Wang M."/>
            <person name="Li H."/>
            <person name="Zhang Y."/>
            <person name="Li Z."/>
            <person name="Wang Q."/>
            <person name="Van de Peer Y."/>
            <person name="Marchal K."/>
            <person name="Chen J."/>
        </authorList>
    </citation>
    <scope>NUCLEOTIDE SEQUENCE [LARGE SCALE GENOMIC DNA]</scope>
    <source>
        <tissue evidence="3">Leaf</tissue>
    </source>
</reference>
<evidence type="ECO:0000313" key="3">
    <source>
        <dbReference type="EMBL" id="DAD19175.1"/>
    </source>
</evidence>
<proteinExistence type="predicted"/>
<protein>
    <submittedName>
        <fullName evidence="3">Uncharacterized protein</fullName>
    </submittedName>
</protein>
<gene>
    <name evidence="3" type="ORF">HUJ06_020638</name>
</gene>
<feature type="chain" id="PRO_5032982251" evidence="2">
    <location>
        <begin position="23"/>
        <end position="236"/>
    </location>
</feature>
<dbReference type="EMBL" id="DUZY01000001">
    <property type="protein sequence ID" value="DAD19175.1"/>
    <property type="molecule type" value="Genomic_DNA"/>
</dbReference>
<evidence type="ECO:0000256" key="1">
    <source>
        <dbReference type="SAM" id="MobiDB-lite"/>
    </source>
</evidence>
<feature type="signal peptide" evidence="2">
    <location>
        <begin position="1"/>
        <end position="22"/>
    </location>
</feature>
<organism evidence="3 4">
    <name type="scientific">Nelumbo nucifera</name>
    <name type="common">Sacred lotus</name>
    <dbReference type="NCBI Taxonomy" id="4432"/>
    <lineage>
        <taxon>Eukaryota</taxon>
        <taxon>Viridiplantae</taxon>
        <taxon>Streptophyta</taxon>
        <taxon>Embryophyta</taxon>
        <taxon>Tracheophyta</taxon>
        <taxon>Spermatophyta</taxon>
        <taxon>Magnoliopsida</taxon>
        <taxon>Proteales</taxon>
        <taxon>Nelumbonaceae</taxon>
        <taxon>Nelumbo</taxon>
    </lineage>
</organism>
<keyword evidence="4" id="KW-1185">Reference proteome</keyword>
<comment type="caution">
    <text evidence="3">The sequence shown here is derived from an EMBL/GenBank/DDBJ whole genome shotgun (WGS) entry which is preliminary data.</text>
</comment>
<name>A0A822XK34_NELNU</name>
<keyword evidence="2" id="KW-0732">Signal</keyword>
<feature type="region of interest" description="Disordered" evidence="1">
    <location>
        <begin position="190"/>
        <end position="220"/>
    </location>
</feature>
<dbReference type="AlphaFoldDB" id="A0A822XK34"/>
<feature type="compositionally biased region" description="Polar residues" evidence="1">
    <location>
        <begin position="191"/>
        <end position="207"/>
    </location>
</feature>
<evidence type="ECO:0000313" key="4">
    <source>
        <dbReference type="Proteomes" id="UP000607653"/>
    </source>
</evidence>
<sequence>MATRVAVATFAFLSFFVVLANARNYFHLPDTVITEWKDPVNLPDSDAKPIILLPSEKVIKSEKATSPVPTPAAEPEPEVRTIGITTQPLTLTYDISFHPPVKRHFHHMHVKRPFRFPLPLSCDHHYAKSFRGPRFIVKEFSFRNDMLTDEPETTESRISSFNPTLSEYPGYKPGKLKSFPRGKRFWKRPSHWNNGVNSDEEGSNNNPMKRPRVEKADDGEEDMDLLKRFRKFLGRF</sequence>